<dbReference type="AlphaFoldDB" id="A0A1I1NCV8"/>
<proteinExistence type="predicted"/>
<keyword evidence="2" id="KW-1185">Reference proteome</keyword>
<evidence type="ECO:0000313" key="1">
    <source>
        <dbReference type="EMBL" id="SFC95554.1"/>
    </source>
</evidence>
<dbReference type="Proteomes" id="UP000198862">
    <property type="component" value="Unassembled WGS sequence"/>
</dbReference>
<evidence type="ECO:0000313" key="2">
    <source>
        <dbReference type="Proteomes" id="UP000198862"/>
    </source>
</evidence>
<accession>A0A1I1NCV8</accession>
<dbReference type="STRING" id="1123010.SAMN02745724_03025"/>
<name>A0A1I1NCV8_9GAMM</name>
<gene>
    <name evidence="1" type="ORF">SAMN02745724_03025</name>
</gene>
<organism evidence="1 2">
    <name type="scientific">Pseudoalteromonas denitrificans DSM 6059</name>
    <dbReference type="NCBI Taxonomy" id="1123010"/>
    <lineage>
        <taxon>Bacteria</taxon>
        <taxon>Pseudomonadati</taxon>
        <taxon>Pseudomonadota</taxon>
        <taxon>Gammaproteobacteria</taxon>
        <taxon>Alteromonadales</taxon>
        <taxon>Pseudoalteromonadaceae</taxon>
        <taxon>Pseudoalteromonas</taxon>
    </lineage>
</organism>
<sequence length="143" mass="16815">MECYKIQKQTAYSVSIEDELLQFASEQSLIIKNLLDQIGLAYHRVFSHNSVEVFHLFLQKDYMNLQDNSSFLVVELSAYLNELSQLNHKLIYLMDELVLETLKEKPAQNIFNRILNRPNELTHNANKRFNQIITPVIENVFLK</sequence>
<dbReference type="EMBL" id="FOLO01000025">
    <property type="protein sequence ID" value="SFC95554.1"/>
    <property type="molecule type" value="Genomic_DNA"/>
</dbReference>
<reference evidence="1 2" key="1">
    <citation type="submission" date="2016-10" db="EMBL/GenBank/DDBJ databases">
        <authorList>
            <person name="de Groot N.N."/>
        </authorList>
    </citation>
    <scope>NUCLEOTIDE SEQUENCE [LARGE SCALE GENOMIC DNA]</scope>
    <source>
        <strain evidence="1 2">DSM 6059</strain>
    </source>
</reference>
<protein>
    <submittedName>
        <fullName evidence="1">Uncharacterized protein</fullName>
    </submittedName>
</protein>